<dbReference type="AlphaFoldDB" id="A0A7W4QEJ8"/>
<dbReference type="Proteomes" id="UP000587477">
    <property type="component" value="Chromosome"/>
</dbReference>
<proteinExistence type="predicted"/>
<sequence length="110" mass="12503">MKEENKKIFAANTGYTGFLQGDWTVISKMPQEIIEKNSNSQLKFVLYEDGKYLISEGDSFASEDELAEADEKTGKNIPNPLGIFGHSSVESILYKYFEGMTMEEIIKYEL</sequence>
<accession>A0A7W4QEJ8</accession>
<organism evidence="1 2">
    <name type="scientific">Bacillus velezensis</name>
    <dbReference type="NCBI Taxonomy" id="492670"/>
    <lineage>
        <taxon>Bacteria</taxon>
        <taxon>Bacillati</taxon>
        <taxon>Bacillota</taxon>
        <taxon>Bacilli</taxon>
        <taxon>Bacillales</taxon>
        <taxon>Bacillaceae</taxon>
        <taxon>Bacillus</taxon>
        <taxon>Bacillus amyloliquefaciens group</taxon>
    </lineage>
</organism>
<dbReference type="RefSeq" id="WP_224443211.1">
    <property type="nucleotide sequence ID" value="NZ_BDDG01000001.1"/>
</dbReference>
<gene>
    <name evidence="1" type="ORF">BACVE_001888</name>
</gene>
<dbReference type="EMBL" id="CP063687">
    <property type="protein sequence ID" value="QOY26877.1"/>
    <property type="molecule type" value="Genomic_DNA"/>
</dbReference>
<name>A0A7W4QEJ8_BACVE</name>
<evidence type="ECO:0000313" key="1">
    <source>
        <dbReference type="EMBL" id="QOY26877.1"/>
    </source>
</evidence>
<protein>
    <submittedName>
        <fullName evidence="1">Uncharacterized protein</fullName>
    </submittedName>
</protein>
<reference evidence="2" key="1">
    <citation type="submission" date="2020-10" db="EMBL/GenBank/DDBJ databases">
        <title>Complete genome sequence of Bacillus velezensis NST6.</title>
        <authorList>
            <person name="Choi J."/>
        </authorList>
    </citation>
    <scope>NUCLEOTIDE SEQUENCE [LARGE SCALE GENOMIC DNA]</scope>
    <source>
        <strain evidence="2">NST6</strain>
    </source>
</reference>
<evidence type="ECO:0000313" key="2">
    <source>
        <dbReference type="Proteomes" id="UP000587477"/>
    </source>
</evidence>